<accession>A0A8J2RJW8</accession>
<dbReference type="AlphaFoldDB" id="A0A8J2RJW8"/>
<protein>
    <submittedName>
        <fullName evidence="2">Uncharacterized protein</fullName>
    </submittedName>
</protein>
<gene>
    <name evidence="2" type="ORF">DGAL_LOCUS4556</name>
</gene>
<name>A0A8J2RJW8_9CRUS</name>
<reference evidence="2" key="1">
    <citation type="submission" date="2021-11" db="EMBL/GenBank/DDBJ databases">
        <authorList>
            <person name="Schell T."/>
        </authorList>
    </citation>
    <scope>NUCLEOTIDE SEQUENCE</scope>
    <source>
        <strain evidence="2">M5</strain>
    </source>
</reference>
<dbReference type="EMBL" id="CAKKLH010000075">
    <property type="protein sequence ID" value="CAH0102166.1"/>
    <property type="molecule type" value="Genomic_DNA"/>
</dbReference>
<evidence type="ECO:0000256" key="1">
    <source>
        <dbReference type="SAM" id="MobiDB-lite"/>
    </source>
</evidence>
<feature type="region of interest" description="Disordered" evidence="1">
    <location>
        <begin position="518"/>
        <end position="547"/>
    </location>
</feature>
<evidence type="ECO:0000313" key="3">
    <source>
        <dbReference type="Proteomes" id="UP000789390"/>
    </source>
</evidence>
<feature type="compositionally biased region" description="Polar residues" evidence="1">
    <location>
        <begin position="250"/>
        <end position="262"/>
    </location>
</feature>
<organism evidence="2 3">
    <name type="scientific">Daphnia galeata</name>
    <dbReference type="NCBI Taxonomy" id="27404"/>
    <lineage>
        <taxon>Eukaryota</taxon>
        <taxon>Metazoa</taxon>
        <taxon>Ecdysozoa</taxon>
        <taxon>Arthropoda</taxon>
        <taxon>Crustacea</taxon>
        <taxon>Branchiopoda</taxon>
        <taxon>Diplostraca</taxon>
        <taxon>Cladocera</taxon>
        <taxon>Anomopoda</taxon>
        <taxon>Daphniidae</taxon>
        <taxon>Daphnia</taxon>
    </lineage>
</organism>
<evidence type="ECO:0000313" key="2">
    <source>
        <dbReference type="EMBL" id="CAH0102166.1"/>
    </source>
</evidence>
<sequence>MARLNKMGNFLTNANADQNGRKEEGKVEFGHGAYASGNRNLEFSTEGQLEGYPLRLERPAATESHYNTSSKMKLVLLLSTLVVISHQQYRARPREMVWLTHYPHRDVFDNYYPARRYNNYFPFRQTNRIGDLNFQNEDYNQDFADTLIHNIPIDDESSVEVPVDSQSRAKGVLRWPSIFYSKQNSGRFFYSSTINNPFIKTATFTLSTTLTTIGSIVLCVPANNLAAVPAPTCAGRKRRAESEDIDQFPISPSETINQQASESETTSKMKLALVFLLVTLVAISQQQFQYNKVRPRGLFWLSPYYSPQQGVVKSYQHSQQQSAVAQHYYNDFLQNQDQVPLRNQQWKPSTTRIGEIQEIISFFKNNEDDLNPAGAAVIFEDSPNMVDDEQIDESDENTQARIKFYQQNNKNNGGRFFGSTTINNPFIKTATFTLTSTVTTVGSIVTCVPANNLVAVPAPTCAGRKRRAESEDSEQFPISPSETLKLMPTALPSLDSTVTNNRESRRLSMEHFQMLNPQGVSSSKDEISPAGTLEDDPSNPTREKRFFGGGVAASKTVTSYSFIGATLTSTVLLDPTAGGLAACLPAGYVVCP</sequence>
<feature type="region of interest" description="Disordered" evidence="1">
    <location>
        <begin position="462"/>
        <end position="481"/>
    </location>
</feature>
<keyword evidence="3" id="KW-1185">Reference proteome</keyword>
<dbReference type="Proteomes" id="UP000789390">
    <property type="component" value="Unassembled WGS sequence"/>
</dbReference>
<proteinExistence type="predicted"/>
<feature type="region of interest" description="Disordered" evidence="1">
    <location>
        <begin position="243"/>
        <end position="262"/>
    </location>
</feature>
<comment type="caution">
    <text evidence="2">The sequence shown here is derived from an EMBL/GenBank/DDBJ whole genome shotgun (WGS) entry which is preliminary data.</text>
</comment>
<feature type="region of interest" description="Disordered" evidence="1">
    <location>
        <begin position="1"/>
        <end position="23"/>
    </location>
</feature>